<gene>
    <name evidence="1" type="ORF">HID58_026088</name>
</gene>
<evidence type="ECO:0000313" key="1">
    <source>
        <dbReference type="EMBL" id="KAH0918428.1"/>
    </source>
</evidence>
<comment type="caution">
    <text evidence="1">The sequence shown here is derived from an EMBL/GenBank/DDBJ whole genome shotgun (WGS) entry which is preliminary data.</text>
</comment>
<reference evidence="1 2" key="1">
    <citation type="submission" date="2021-05" db="EMBL/GenBank/DDBJ databases">
        <title>Genome Assembly of Synthetic Allotetraploid Brassica napus Reveals Homoeologous Exchanges between Subgenomes.</title>
        <authorList>
            <person name="Davis J.T."/>
        </authorList>
    </citation>
    <scope>NUCLEOTIDE SEQUENCE [LARGE SCALE GENOMIC DNA]</scope>
    <source>
        <strain evidence="2">cv. Da-Ae</strain>
        <tissue evidence="1">Seedling</tissue>
    </source>
</reference>
<dbReference type="Proteomes" id="UP000824890">
    <property type="component" value="Unassembled WGS sequence"/>
</dbReference>
<protein>
    <submittedName>
        <fullName evidence="1">Uncharacterized protein</fullName>
    </submittedName>
</protein>
<sequence length="126" mass="14094">MRASGVKVLNSHNQFSQLEILTFSLSFQVFLSSTTNSSALALSNLHGSITIMLELEAFRQIHLLNRSMIVLSTFDVAYVFGALHQKFLSINSPTSSYGCNNVELPHDFFYTVEHDSLLNGSIFNFL</sequence>
<proteinExistence type="predicted"/>
<organism evidence="1 2">
    <name type="scientific">Brassica napus</name>
    <name type="common">Rape</name>
    <dbReference type="NCBI Taxonomy" id="3708"/>
    <lineage>
        <taxon>Eukaryota</taxon>
        <taxon>Viridiplantae</taxon>
        <taxon>Streptophyta</taxon>
        <taxon>Embryophyta</taxon>
        <taxon>Tracheophyta</taxon>
        <taxon>Spermatophyta</taxon>
        <taxon>Magnoliopsida</taxon>
        <taxon>eudicotyledons</taxon>
        <taxon>Gunneridae</taxon>
        <taxon>Pentapetalae</taxon>
        <taxon>rosids</taxon>
        <taxon>malvids</taxon>
        <taxon>Brassicales</taxon>
        <taxon>Brassicaceae</taxon>
        <taxon>Brassiceae</taxon>
        <taxon>Brassica</taxon>
    </lineage>
</organism>
<accession>A0ABQ8CPD7</accession>
<name>A0ABQ8CPD7_BRANA</name>
<keyword evidence="2" id="KW-1185">Reference proteome</keyword>
<evidence type="ECO:0000313" key="2">
    <source>
        <dbReference type="Proteomes" id="UP000824890"/>
    </source>
</evidence>
<dbReference type="EMBL" id="JAGKQM010000007">
    <property type="protein sequence ID" value="KAH0918428.1"/>
    <property type="molecule type" value="Genomic_DNA"/>
</dbReference>